<dbReference type="Pfam" id="PF26113">
    <property type="entry name" value="GH16_XgeA"/>
    <property type="match status" value="1"/>
</dbReference>
<keyword evidence="2" id="KW-0732">Signal</keyword>
<dbReference type="CDD" id="cd08023">
    <property type="entry name" value="GH16_laminarinase_like"/>
    <property type="match status" value="1"/>
</dbReference>
<feature type="domain" description="GH16" evidence="3">
    <location>
        <begin position="223"/>
        <end position="482"/>
    </location>
</feature>
<dbReference type="AlphaFoldDB" id="A0AAE4CDG9"/>
<dbReference type="InterPro" id="IPR000757">
    <property type="entry name" value="Beta-glucanase-like"/>
</dbReference>
<organism evidence="4 5">
    <name type="scientific">Catenuloplanes atrovinosus</name>
    <dbReference type="NCBI Taxonomy" id="137266"/>
    <lineage>
        <taxon>Bacteria</taxon>
        <taxon>Bacillati</taxon>
        <taxon>Actinomycetota</taxon>
        <taxon>Actinomycetes</taxon>
        <taxon>Micromonosporales</taxon>
        <taxon>Micromonosporaceae</taxon>
        <taxon>Catenuloplanes</taxon>
    </lineage>
</organism>
<dbReference type="PANTHER" id="PTHR10963">
    <property type="entry name" value="GLYCOSYL HYDROLASE-RELATED"/>
    <property type="match status" value="1"/>
</dbReference>
<dbReference type="InterPro" id="IPR050546">
    <property type="entry name" value="Glycosyl_Hydrlase_16"/>
</dbReference>
<gene>
    <name evidence="4" type="ORF">J2S41_005822</name>
</gene>
<dbReference type="RefSeq" id="WP_310372342.1">
    <property type="nucleotide sequence ID" value="NZ_JAVDYB010000001.1"/>
</dbReference>
<dbReference type="Gene3D" id="2.60.120.200">
    <property type="match status" value="1"/>
</dbReference>
<comment type="caution">
    <text evidence="4">The sequence shown here is derived from an EMBL/GenBank/DDBJ whole genome shotgun (WGS) entry which is preliminary data.</text>
</comment>
<dbReference type="GO" id="GO:0005975">
    <property type="term" value="P:carbohydrate metabolic process"/>
    <property type="evidence" value="ECO:0007669"/>
    <property type="project" value="InterPro"/>
</dbReference>
<keyword evidence="5" id="KW-1185">Reference proteome</keyword>
<sequence length="483" mass="50073">MRLIPGRGSRRTSVIVALAAFTLALPASVASIAATSPTAKPYDARAITVTSGAPDASSAEGVVDGSGATTNPGWTAASSAGPIAVRRVTGVSGPFTAKTAMELSRTATGSGTGGWALGLAPLRSPQTFFAAGKVYRMEAWVRDTRASGASIGMLLANGNYGHRPADAAVYGKYTDAAWHLITRTFVATAPGWADTSVYLALPASGAFSFQVTGLSVKQYAAALPAKIDTTPERLISFAGKAGTAPSAAQWNHETGGNGWGNEELQTYTKSTDNAALTGAGKLALTARRQTVRGTDGITRDFTSARLTTEGKVTVRAGSYVEAEIVAPVGAGVWPAFWTVGVNSRTVGWPAGGELDIFEGWGATPTLAHSAMHLAKAGAPKVDMPYGWGEAGGTTNLGESLDARPHRYGVYFDRNVVRFYIDRKPTMTVWAADAISAGRTWPFGGDQFLVLNVAVAKGTNPATVSLPKTMTVGDIAVHEGGTPF</sequence>
<dbReference type="EMBL" id="JAVDYB010000001">
    <property type="protein sequence ID" value="MDR7279044.1"/>
    <property type="molecule type" value="Genomic_DNA"/>
</dbReference>
<evidence type="ECO:0000256" key="2">
    <source>
        <dbReference type="SAM" id="SignalP"/>
    </source>
</evidence>
<dbReference type="InterPro" id="IPR013320">
    <property type="entry name" value="ConA-like_dom_sf"/>
</dbReference>
<dbReference type="Gene3D" id="2.60.120.260">
    <property type="entry name" value="Galactose-binding domain-like"/>
    <property type="match status" value="1"/>
</dbReference>
<protein>
    <submittedName>
        <fullName evidence="4">Beta-glucanase (GH16 family)</fullName>
    </submittedName>
</protein>
<feature type="chain" id="PRO_5041970305" evidence="2">
    <location>
        <begin position="30"/>
        <end position="483"/>
    </location>
</feature>
<name>A0AAE4CDG9_9ACTN</name>
<dbReference type="SUPFAM" id="SSF49899">
    <property type="entry name" value="Concanavalin A-like lectins/glucanases"/>
    <property type="match status" value="1"/>
</dbReference>
<evidence type="ECO:0000256" key="1">
    <source>
        <dbReference type="ARBA" id="ARBA00006865"/>
    </source>
</evidence>
<reference evidence="4" key="1">
    <citation type="submission" date="2023-07" db="EMBL/GenBank/DDBJ databases">
        <title>Sequencing the genomes of 1000 actinobacteria strains.</title>
        <authorList>
            <person name="Klenk H.-P."/>
        </authorList>
    </citation>
    <scope>NUCLEOTIDE SEQUENCE</scope>
    <source>
        <strain evidence="4">DSM 44707</strain>
    </source>
</reference>
<dbReference type="Proteomes" id="UP001183643">
    <property type="component" value="Unassembled WGS sequence"/>
</dbReference>
<dbReference type="PANTHER" id="PTHR10963:SF55">
    <property type="entry name" value="GLYCOSIDE HYDROLASE FAMILY 16 PROTEIN"/>
    <property type="match status" value="1"/>
</dbReference>
<evidence type="ECO:0000313" key="4">
    <source>
        <dbReference type="EMBL" id="MDR7279044.1"/>
    </source>
</evidence>
<dbReference type="PROSITE" id="PS51762">
    <property type="entry name" value="GH16_2"/>
    <property type="match status" value="1"/>
</dbReference>
<feature type="signal peptide" evidence="2">
    <location>
        <begin position="1"/>
        <end position="29"/>
    </location>
</feature>
<evidence type="ECO:0000259" key="3">
    <source>
        <dbReference type="PROSITE" id="PS51762"/>
    </source>
</evidence>
<accession>A0AAE4CDG9</accession>
<evidence type="ECO:0000313" key="5">
    <source>
        <dbReference type="Proteomes" id="UP001183643"/>
    </source>
</evidence>
<dbReference type="GO" id="GO:0004553">
    <property type="term" value="F:hydrolase activity, hydrolyzing O-glycosyl compounds"/>
    <property type="evidence" value="ECO:0007669"/>
    <property type="project" value="InterPro"/>
</dbReference>
<proteinExistence type="inferred from homology"/>
<comment type="similarity">
    <text evidence="1">Belongs to the glycosyl hydrolase 16 family.</text>
</comment>